<evidence type="ECO:0008006" key="3">
    <source>
        <dbReference type="Google" id="ProtNLM"/>
    </source>
</evidence>
<dbReference type="Proteomes" id="UP000216052">
    <property type="component" value="Chromosome"/>
</dbReference>
<proteinExistence type="predicted"/>
<dbReference type="InterPro" id="IPR009057">
    <property type="entry name" value="Homeodomain-like_sf"/>
</dbReference>
<accession>A0ABZ3J6E4</accession>
<evidence type="ECO:0000313" key="1">
    <source>
        <dbReference type="EMBL" id="XFO73959.1"/>
    </source>
</evidence>
<gene>
    <name evidence="1" type="ORF">SPACI_040670</name>
</gene>
<dbReference type="InterPro" id="IPR002514">
    <property type="entry name" value="Transposase_8"/>
</dbReference>
<sequence length="166" mass="19282">MAKYEQWLTAEGLLQLEAWARDGLTNEQIASNMGISRETLNQWKHKHPDISDALKKGKEVVDIQVENALLKRALGYEFTEVTKERVYNDTTKKFEFKVTKKVVKEVQPDTTAQIFWLKNRKPADWRDKKDVELSGQVKNNFSDLTDEEIEQRIKKLKTKLGIDASD</sequence>
<organism evidence="1 2">
    <name type="scientific">Sporomusa acidovorans (strain ATCC 49682 / DSM 3132 / Mol)</name>
    <dbReference type="NCBI Taxonomy" id="1123286"/>
    <lineage>
        <taxon>Bacteria</taxon>
        <taxon>Bacillati</taxon>
        <taxon>Bacillota</taxon>
        <taxon>Negativicutes</taxon>
        <taxon>Selenomonadales</taxon>
        <taxon>Sporomusaceae</taxon>
        <taxon>Sporomusa</taxon>
    </lineage>
</organism>
<name>A0ABZ3J6E4_SPOA4</name>
<evidence type="ECO:0000313" key="2">
    <source>
        <dbReference type="Proteomes" id="UP000216052"/>
    </source>
</evidence>
<dbReference type="RefSeq" id="WP_093797236.1">
    <property type="nucleotide sequence ID" value="NZ_CP155571.1"/>
</dbReference>
<dbReference type="SUPFAM" id="SSF46689">
    <property type="entry name" value="Homeodomain-like"/>
    <property type="match status" value="1"/>
</dbReference>
<dbReference type="EMBL" id="CP155571">
    <property type="protein sequence ID" value="XFO73959.1"/>
    <property type="molecule type" value="Genomic_DNA"/>
</dbReference>
<dbReference type="Gene3D" id="1.10.10.60">
    <property type="entry name" value="Homeodomain-like"/>
    <property type="match status" value="1"/>
</dbReference>
<reference evidence="1" key="1">
    <citation type="submission" date="2024-05" db="EMBL/GenBank/DDBJ databases">
        <title>Isolation and characterization of Sporomusa carbonis sp. nov., a carboxydotrophic hydrogenogen in the genus of Sporomusa isolated from a charcoal burning pile.</title>
        <authorList>
            <person name="Boeer T."/>
            <person name="Rosenbaum F."/>
            <person name="Eysell L."/>
            <person name="Mueller V."/>
            <person name="Daniel R."/>
            <person name="Poehlein A."/>
        </authorList>
    </citation>
    <scope>NUCLEOTIDE SEQUENCE [LARGE SCALE GENOMIC DNA]</scope>
    <source>
        <strain evidence="1">DSM 3132</strain>
    </source>
</reference>
<keyword evidence="2" id="KW-1185">Reference proteome</keyword>
<dbReference type="Pfam" id="PF01527">
    <property type="entry name" value="HTH_Tnp_1"/>
    <property type="match status" value="1"/>
</dbReference>
<protein>
    <recommendedName>
        <fullName evidence="3">Transposase</fullName>
    </recommendedName>
</protein>